<name>A0A7S3FK20_9EUKA</name>
<dbReference type="AlphaFoldDB" id="A0A7S3FK20"/>
<dbReference type="EMBL" id="HBHX01072495">
    <property type="protein sequence ID" value="CAE0153593.1"/>
    <property type="molecule type" value="Transcribed_RNA"/>
</dbReference>
<protein>
    <submittedName>
        <fullName evidence="1">Uncharacterized protein</fullName>
    </submittedName>
</protein>
<gene>
    <name evidence="1" type="ORF">HERI1096_LOCUS40093</name>
</gene>
<accession>A0A7S3FK20</accession>
<organism evidence="1">
    <name type="scientific">Haptolina ericina</name>
    <dbReference type="NCBI Taxonomy" id="156174"/>
    <lineage>
        <taxon>Eukaryota</taxon>
        <taxon>Haptista</taxon>
        <taxon>Haptophyta</taxon>
        <taxon>Prymnesiophyceae</taxon>
        <taxon>Prymnesiales</taxon>
        <taxon>Prymnesiaceae</taxon>
        <taxon>Haptolina</taxon>
    </lineage>
</organism>
<proteinExistence type="predicted"/>
<reference evidence="1" key="1">
    <citation type="submission" date="2021-01" db="EMBL/GenBank/DDBJ databases">
        <authorList>
            <person name="Corre E."/>
            <person name="Pelletier E."/>
            <person name="Niang G."/>
            <person name="Scheremetjew M."/>
            <person name="Finn R."/>
            <person name="Kale V."/>
            <person name="Holt S."/>
            <person name="Cochrane G."/>
            <person name="Meng A."/>
            <person name="Brown T."/>
            <person name="Cohen L."/>
        </authorList>
    </citation>
    <scope>NUCLEOTIDE SEQUENCE</scope>
    <source>
        <strain evidence="1">CCMP281</strain>
    </source>
</reference>
<sequence>MRELADLSAVLSLVEAHEAERGTPYRILIYSRLEFDWWLDHPPLRLLSPRRVWVPSGQNIGGLNDRHAVVPREFGPAYFRRWELLLSAQLLQAIPIEAMLHGSSEDFLDGALQHAGVKVGEFPNGAVLSCCSQGQRCYNGQTCFTMELSSDPEPILLDEIRAKARRAQQGTSSMEGGGILPAASPALFVRGKYRAEVHSLVLHLRWLMCSGARYAAWPASLVGRWGGHMQLAIVVPVGWRSIPQFALNRLIMLEHSAPFTRARRGGSGGGVAAGDTLDIFKELSLRASHGTRLPFLDAQLPRGMGRRGVCPLQNQSWKQVAPVRVPLGGFCAPTTDGSDCDRGNSGAWPFLDEHDCRSRCTSCARCNVISFSKINKDCSWYHDCHTGRELDELKQRGGCGWYQECAHGSEARRRGAQHLRAVLRNPSALREEGLLQLQAGWDYLTLKLK</sequence>
<evidence type="ECO:0000313" key="1">
    <source>
        <dbReference type="EMBL" id="CAE0153593.1"/>
    </source>
</evidence>